<organism evidence="5 6">
    <name type="scientific">Solimicrobium silvestre</name>
    <dbReference type="NCBI Taxonomy" id="2099400"/>
    <lineage>
        <taxon>Bacteria</taxon>
        <taxon>Pseudomonadati</taxon>
        <taxon>Pseudomonadota</taxon>
        <taxon>Betaproteobacteria</taxon>
        <taxon>Burkholderiales</taxon>
        <taxon>Oxalobacteraceae</taxon>
        <taxon>Solimicrobium</taxon>
    </lineage>
</organism>
<comment type="caution">
    <text evidence="5">The sequence shown here is derived from an EMBL/GenBank/DDBJ whole genome shotgun (WGS) entry which is preliminary data.</text>
</comment>
<keyword evidence="1" id="KW-0805">Transcription regulation</keyword>
<keyword evidence="6" id="KW-1185">Reference proteome</keyword>
<dbReference type="Gene3D" id="2.60.120.10">
    <property type="entry name" value="Jelly Rolls"/>
    <property type="match status" value="1"/>
</dbReference>
<evidence type="ECO:0000313" key="5">
    <source>
        <dbReference type="EMBL" id="PRC92306.1"/>
    </source>
</evidence>
<dbReference type="Gene3D" id="1.10.10.10">
    <property type="entry name" value="Winged helix-like DNA-binding domain superfamily/Winged helix DNA-binding domain"/>
    <property type="match status" value="1"/>
</dbReference>
<evidence type="ECO:0000313" key="6">
    <source>
        <dbReference type="Proteomes" id="UP000237839"/>
    </source>
</evidence>
<gene>
    <name evidence="5" type="ORF">S2091_2965</name>
</gene>
<evidence type="ECO:0000256" key="2">
    <source>
        <dbReference type="ARBA" id="ARBA00023125"/>
    </source>
</evidence>
<dbReference type="InterPro" id="IPR014710">
    <property type="entry name" value="RmlC-like_jellyroll"/>
</dbReference>
<dbReference type="PROSITE" id="PS51063">
    <property type="entry name" value="HTH_CRP_2"/>
    <property type="match status" value="1"/>
</dbReference>
<dbReference type="GO" id="GO:0003677">
    <property type="term" value="F:DNA binding"/>
    <property type="evidence" value="ECO:0007669"/>
    <property type="project" value="UniProtKB-KW"/>
</dbReference>
<dbReference type="InterPro" id="IPR036388">
    <property type="entry name" value="WH-like_DNA-bd_sf"/>
</dbReference>
<keyword evidence="2" id="KW-0238">DNA-binding</keyword>
<dbReference type="GO" id="GO:0006355">
    <property type="term" value="P:regulation of DNA-templated transcription"/>
    <property type="evidence" value="ECO:0007669"/>
    <property type="project" value="InterPro"/>
</dbReference>
<dbReference type="Pfam" id="PF13545">
    <property type="entry name" value="HTH_Crp_2"/>
    <property type="match status" value="1"/>
</dbReference>
<dbReference type="RefSeq" id="WP_105532715.1">
    <property type="nucleotide sequence ID" value="NZ_PUGF01000014.1"/>
</dbReference>
<evidence type="ECO:0000256" key="1">
    <source>
        <dbReference type="ARBA" id="ARBA00023015"/>
    </source>
</evidence>
<evidence type="ECO:0000256" key="3">
    <source>
        <dbReference type="ARBA" id="ARBA00023163"/>
    </source>
</evidence>
<feature type="domain" description="HTH crp-type" evidence="4">
    <location>
        <begin position="179"/>
        <end position="245"/>
    </location>
</feature>
<reference evidence="5 6" key="1">
    <citation type="submission" date="2018-02" db="EMBL/GenBank/DDBJ databases">
        <title>Solimicrobium silvestre gen. nov., sp. nov., isolated from alpine forest soil.</title>
        <authorList>
            <person name="Margesin R."/>
            <person name="Albuquerque L."/>
            <person name="Zhang D.-C."/>
            <person name="Froufe H.J.C."/>
            <person name="Severino R."/>
            <person name="Roxo I."/>
            <person name="Egas C."/>
            <person name="Da Costa M.S."/>
        </authorList>
    </citation>
    <scope>NUCLEOTIDE SEQUENCE [LARGE SCALE GENOMIC DNA]</scope>
    <source>
        <strain evidence="5 6">S20-91</strain>
    </source>
</reference>
<dbReference type="OrthoDB" id="8969464at2"/>
<dbReference type="SUPFAM" id="SSF51206">
    <property type="entry name" value="cAMP-binding domain-like"/>
    <property type="match status" value="1"/>
</dbReference>
<accession>A0A2S9GXB8</accession>
<dbReference type="EMBL" id="PUGF01000014">
    <property type="protein sequence ID" value="PRC92306.1"/>
    <property type="molecule type" value="Genomic_DNA"/>
</dbReference>
<dbReference type="SUPFAM" id="SSF46785">
    <property type="entry name" value="Winged helix' DNA-binding domain"/>
    <property type="match status" value="1"/>
</dbReference>
<dbReference type="InterPro" id="IPR018490">
    <property type="entry name" value="cNMP-bd_dom_sf"/>
</dbReference>
<evidence type="ECO:0000259" key="4">
    <source>
        <dbReference type="PROSITE" id="PS51063"/>
    </source>
</evidence>
<dbReference type="AlphaFoldDB" id="A0A2S9GXB8"/>
<protein>
    <submittedName>
        <fullName evidence="5">Crp-like helix-turn-helix domain</fullName>
    </submittedName>
</protein>
<dbReference type="InterPro" id="IPR012318">
    <property type="entry name" value="HTH_CRP"/>
</dbReference>
<proteinExistence type="predicted"/>
<name>A0A2S9GXB8_9BURK</name>
<keyword evidence="3" id="KW-0804">Transcription</keyword>
<dbReference type="InterPro" id="IPR036390">
    <property type="entry name" value="WH_DNA-bd_sf"/>
</dbReference>
<dbReference type="Proteomes" id="UP000237839">
    <property type="component" value="Unassembled WGS sequence"/>
</dbReference>
<sequence length="280" mass="30896">MNNSSSKTISTNARLAFQSTALLTKTYSSAAGKFTPSPIGATQNDLLASLHPDELAYLLPHLELVKLPLNKELHQHGSEISHVYFPTTAIIASLFLRADGNETEIGVTGHEGLIGTSILMSDRALGTARVQSAGFAYKMDAAILKEVCMHCSKLHDLLMRYMQASFSKMTLISVYENHCTVDQKLARWLLDRLDRSATNVLNVTQEMIATMLCVRRESITEAACRLRNAGLISYLRGIIVVLDRDGLEINAGESYTMAKQEFDLILSDPNSNLRGHMYAT</sequence>